<reference evidence="5 6" key="1">
    <citation type="submission" date="2019-07" db="EMBL/GenBank/DDBJ databases">
        <title>Salinicoccus cyprini sp. nov., isolated from gastro-intestinal tract of mirror carp, Cyprinus carpio var. specularis, collected from Gobind Sagar Reservoir, Himachal Pradesh, India.</title>
        <authorList>
            <person name="Talwar C."/>
            <person name="Singh A.K."/>
            <person name="Lal R."/>
            <person name="Negi R.K."/>
        </authorList>
    </citation>
    <scope>NUCLEOTIDE SEQUENCE [LARGE SCALE GENOMIC DNA]</scope>
    <source>
        <strain evidence="5 6">CT19</strain>
    </source>
</reference>
<accession>A0A558AZ02</accession>
<dbReference type="InterPro" id="IPR002505">
    <property type="entry name" value="PTA_PTB"/>
</dbReference>
<evidence type="ECO:0000256" key="2">
    <source>
        <dbReference type="ARBA" id="ARBA00022679"/>
    </source>
</evidence>
<dbReference type="PANTHER" id="PTHR43356">
    <property type="entry name" value="PHOSPHATE ACETYLTRANSFERASE"/>
    <property type="match status" value="1"/>
</dbReference>
<dbReference type="Gene3D" id="3.40.718.10">
    <property type="entry name" value="Isopropylmalate Dehydrogenase"/>
    <property type="match status" value="1"/>
</dbReference>
<dbReference type="EMBL" id="VMSJ01000001">
    <property type="protein sequence ID" value="TVT29495.1"/>
    <property type="molecule type" value="Genomic_DNA"/>
</dbReference>
<evidence type="ECO:0000259" key="4">
    <source>
        <dbReference type="Pfam" id="PF01515"/>
    </source>
</evidence>
<dbReference type="GO" id="GO:0050182">
    <property type="term" value="F:phosphate butyryltransferase activity"/>
    <property type="evidence" value="ECO:0007669"/>
    <property type="project" value="UniProtKB-EC"/>
</dbReference>
<dbReference type="UniPathway" id="UPA00340">
    <property type="reaction ID" value="UER00459"/>
</dbReference>
<sequence>MKFDEIFKGDNNKMIALSVCRAADPEVLEPILRIIDEKGVRCHLVDDRGTLETMLASYGDDHLSDGRITIHHAQDDHSAAAVSLELISSGQANVLMKGLISTSVLLKEVLNRKYGLIHNSLLSHVALFDVPHYHKAIMLSDAGMNISPSIEDKKKIIDNTLECARQLSADEPKVALLAAVEKVSEKMPATVDADALARMDVKNFKYSCTIEGPLQYDLAISEAAARHKGLQSTVAGDVDILIAPGIEAGNILYKSLVYSAGARVASIIMGASVPIVLTSRADSAEDRYNSINLAMKISK</sequence>
<dbReference type="PIRSF" id="PIRSF000428">
    <property type="entry name" value="P_Ac_trans"/>
    <property type="match status" value="1"/>
</dbReference>
<keyword evidence="3 5" id="KW-0012">Acyltransferase</keyword>
<proteinExistence type="inferred from homology"/>
<dbReference type="EC" id="2.3.1.19" evidence="5"/>
<dbReference type="GO" id="GO:0006085">
    <property type="term" value="P:acetyl-CoA biosynthetic process"/>
    <property type="evidence" value="ECO:0007669"/>
    <property type="project" value="UniProtKB-UniPathway"/>
</dbReference>
<evidence type="ECO:0000313" key="5">
    <source>
        <dbReference type="EMBL" id="TVT29495.1"/>
    </source>
</evidence>
<protein>
    <submittedName>
        <fullName evidence="5">Phosphate butyryltransferase</fullName>
        <ecNumber evidence="5">2.3.1.19</ecNumber>
    </submittedName>
</protein>
<comment type="caution">
    <text evidence="5">The sequence shown here is derived from an EMBL/GenBank/DDBJ whole genome shotgun (WGS) entry which is preliminary data.</text>
</comment>
<dbReference type="RefSeq" id="WP_145286206.1">
    <property type="nucleotide sequence ID" value="NZ_VMSJ01000001.1"/>
</dbReference>
<dbReference type="Pfam" id="PF01515">
    <property type="entry name" value="PTA_PTB"/>
    <property type="match status" value="1"/>
</dbReference>
<feature type="domain" description="Phosphate acetyl/butaryl transferase" evidence="4">
    <location>
        <begin position="78"/>
        <end position="294"/>
    </location>
</feature>
<dbReference type="AlphaFoldDB" id="A0A558AZ02"/>
<gene>
    <name evidence="5" type="ORF">FO441_04220</name>
</gene>
<evidence type="ECO:0000256" key="1">
    <source>
        <dbReference type="ARBA" id="ARBA00005656"/>
    </source>
</evidence>
<dbReference type="InterPro" id="IPR012147">
    <property type="entry name" value="P_Ac_Bu_trans"/>
</dbReference>
<dbReference type="SUPFAM" id="SSF53659">
    <property type="entry name" value="Isocitrate/Isopropylmalate dehydrogenase-like"/>
    <property type="match status" value="1"/>
</dbReference>
<evidence type="ECO:0000256" key="3">
    <source>
        <dbReference type="ARBA" id="ARBA00023315"/>
    </source>
</evidence>
<evidence type="ECO:0000313" key="6">
    <source>
        <dbReference type="Proteomes" id="UP000315103"/>
    </source>
</evidence>
<keyword evidence="6" id="KW-1185">Reference proteome</keyword>
<comment type="similarity">
    <text evidence="1">Belongs to the phosphate acetyltransferase and butyryltransferase family.</text>
</comment>
<organism evidence="5 6">
    <name type="scientific">Salinicoccus cyprini</name>
    <dbReference type="NCBI Taxonomy" id="2493691"/>
    <lineage>
        <taxon>Bacteria</taxon>
        <taxon>Bacillati</taxon>
        <taxon>Bacillota</taxon>
        <taxon>Bacilli</taxon>
        <taxon>Bacillales</taxon>
        <taxon>Staphylococcaceae</taxon>
        <taxon>Salinicoccus</taxon>
    </lineage>
</organism>
<dbReference type="OrthoDB" id="9774179at2"/>
<dbReference type="Proteomes" id="UP000315103">
    <property type="component" value="Unassembled WGS sequence"/>
</dbReference>
<dbReference type="PANTHER" id="PTHR43356:SF2">
    <property type="entry name" value="PHOSPHATE ACETYLTRANSFERASE"/>
    <property type="match status" value="1"/>
</dbReference>
<keyword evidence="2 5" id="KW-0808">Transferase</keyword>
<dbReference type="InterPro" id="IPR050500">
    <property type="entry name" value="Phos_Acetyltrans/Butyryltrans"/>
</dbReference>
<name>A0A558AZ02_9STAP</name>